<feature type="domain" description="Glutaredoxin" evidence="2">
    <location>
        <begin position="82"/>
        <end position="148"/>
    </location>
</feature>
<dbReference type="PANTHER" id="PTHR45669:SF36">
    <property type="entry name" value="GLUTAREDOXIN DOMAIN-CONTAINING PROTEIN"/>
    <property type="match status" value="1"/>
</dbReference>
<protein>
    <submittedName>
        <fullName evidence="4">Uncharacterized protein At5g39865</fullName>
    </submittedName>
</protein>
<dbReference type="AlphaFoldDB" id="A0A6P3ZGY1"/>
<sequence length="248" mass="28063">MWSPWLRSPSRIQRPKSRSSSFSCSSFKDIQTLCKEESEPNHQSGYLSPRTASIFHRVKILRVWAHRNSTIPTLPDGDQRIVIYYTSLRVVRKTFEACRAVRSILRGFRVPMDERDVSMDAKLLDELQGIIGHKNLNLPVVFIGGRFIGGAEEIKQLHERGELNRLIQGLPVVDPRGCDSCGGLRFVVCDLCDGSHKVYMEKSGFRTCMACNENGLIRCPACSSLRCATHECSWESTRGILGYNEIKI</sequence>
<proteinExistence type="predicted"/>
<evidence type="ECO:0000313" key="3">
    <source>
        <dbReference type="Proteomes" id="UP001652623"/>
    </source>
</evidence>
<dbReference type="RefSeq" id="XP_015877429.3">
    <property type="nucleotide sequence ID" value="XM_016021943.4"/>
</dbReference>
<dbReference type="InterPro" id="IPR036249">
    <property type="entry name" value="Thioredoxin-like_sf"/>
</dbReference>
<accession>A0A6P3ZGY1</accession>
<dbReference type="PANTHER" id="PTHR45669">
    <property type="entry name" value="GLUTAREDOXIN DOMAIN-CONTAINING CYSTEINE-RICH PROTEIN CG12206-RELATED"/>
    <property type="match status" value="1"/>
</dbReference>
<reference evidence="4" key="1">
    <citation type="submission" date="2025-08" db="UniProtKB">
        <authorList>
            <consortium name="RefSeq"/>
        </authorList>
    </citation>
    <scope>IDENTIFICATION</scope>
    <source>
        <tissue evidence="4">Seedling</tissue>
    </source>
</reference>
<dbReference type="Pfam" id="PF23733">
    <property type="entry name" value="GRXCR1-2_C"/>
    <property type="match status" value="1"/>
</dbReference>
<dbReference type="Proteomes" id="UP001652623">
    <property type="component" value="Chromosome 8"/>
</dbReference>
<dbReference type="GeneID" id="107413889"/>
<dbReference type="InterPro" id="IPR002109">
    <property type="entry name" value="Glutaredoxin"/>
</dbReference>
<dbReference type="CDD" id="cd03031">
    <property type="entry name" value="GRX_GRX_like"/>
    <property type="match status" value="1"/>
</dbReference>
<evidence type="ECO:0000313" key="4">
    <source>
        <dbReference type="RefSeq" id="XP_015877429.3"/>
    </source>
</evidence>
<evidence type="ECO:0000256" key="1">
    <source>
        <dbReference type="SAM" id="MobiDB-lite"/>
    </source>
</evidence>
<dbReference type="Gene3D" id="3.40.30.10">
    <property type="entry name" value="Glutaredoxin"/>
    <property type="match status" value="1"/>
</dbReference>
<dbReference type="PROSITE" id="PS51354">
    <property type="entry name" value="GLUTAREDOXIN_2"/>
    <property type="match status" value="1"/>
</dbReference>
<name>A0A6P3ZGY1_ZIZJJ</name>
<gene>
    <name evidence="4" type="primary">LOC107413889</name>
</gene>
<dbReference type="SUPFAM" id="SSF52833">
    <property type="entry name" value="Thioredoxin-like"/>
    <property type="match status" value="1"/>
</dbReference>
<dbReference type="Pfam" id="PF00462">
    <property type="entry name" value="Glutaredoxin"/>
    <property type="match status" value="1"/>
</dbReference>
<organism evidence="3 4">
    <name type="scientific">Ziziphus jujuba</name>
    <name type="common">Chinese jujube</name>
    <name type="synonym">Ziziphus sativa</name>
    <dbReference type="NCBI Taxonomy" id="326968"/>
    <lineage>
        <taxon>Eukaryota</taxon>
        <taxon>Viridiplantae</taxon>
        <taxon>Streptophyta</taxon>
        <taxon>Embryophyta</taxon>
        <taxon>Tracheophyta</taxon>
        <taxon>Spermatophyta</taxon>
        <taxon>Magnoliopsida</taxon>
        <taxon>eudicotyledons</taxon>
        <taxon>Gunneridae</taxon>
        <taxon>Pentapetalae</taxon>
        <taxon>rosids</taxon>
        <taxon>fabids</taxon>
        <taxon>Rosales</taxon>
        <taxon>Rhamnaceae</taxon>
        <taxon>Paliureae</taxon>
        <taxon>Ziziphus</taxon>
    </lineage>
</organism>
<evidence type="ECO:0000259" key="2">
    <source>
        <dbReference type="Pfam" id="PF00462"/>
    </source>
</evidence>
<feature type="region of interest" description="Disordered" evidence="1">
    <location>
        <begin position="1"/>
        <end position="22"/>
    </location>
</feature>
<dbReference type="KEGG" id="zju:107413889"/>
<keyword evidence="3" id="KW-1185">Reference proteome</keyword>
<dbReference type="InParanoid" id="A0A6P3ZGY1"/>